<feature type="transmembrane region" description="Helical" evidence="9">
    <location>
        <begin position="148"/>
        <end position="169"/>
    </location>
</feature>
<name>A0A0A3IB12_9BACI</name>
<dbReference type="CDD" id="cd07343">
    <property type="entry name" value="M48A_Zmpste24p_like"/>
    <property type="match status" value="1"/>
</dbReference>
<feature type="domain" description="CAAX prenyl protease 1 N-terminal" evidence="11">
    <location>
        <begin position="32"/>
        <end position="204"/>
    </location>
</feature>
<dbReference type="InterPro" id="IPR032456">
    <property type="entry name" value="Peptidase_M48_N"/>
</dbReference>
<evidence type="ECO:0000313" key="12">
    <source>
        <dbReference type="EMBL" id="KGR81899.1"/>
    </source>
</evidence>
<evidence type="ECO:0000256" key="8">
    <source>
        <dbReference type="RuleBase" id="RU003983"/>
    </source>
</evidence>
<dbReference type="STRING" id="1220589.CD32_21550"/>
<feature type="transmembrane region" description="Helical" evidence="9">
    <location>
        <begin position="106"/>
        <end position="128"/>
    </location>
</feature>
<feature type="binding site" evidence="7">
    <location>
        <position position="358"/>
    </location>
    <ligand>
        <name>Zn(2+)</name>
        <dbReference type="ChEBI" id="CHEBI:29105"/>
        <note>catalytic</note>
    </ligand>
</feature>
<organism evidence="12 13">
    <name type="scientific">Lysinibacillus odysseyi 34hs-1 = NBRC 100172</name>
    <dbReference type="NCBI Taxonomy" id="1220589"/>
    <lineage>
        <taxon>Bacteria</taxon>
        <taxon>Bacillati</taxon>
        <taxon>Bacillota</taxon>
        <taxon>Bacilli</taxon>
        <taxon>Bacillales</taxon>
        <taxon>Bacillaceae</taxon>
        <taxon>Lysinibacillus</taxon>
    </lineage>
</organism>
<comment type="caution">
    <text evidence="12">The sequence shown here is derived from an EMBL/GenBank/DDBJ whole genome shotgun (WGS) entry which is preliminary data.</text>
</comment>
<dbReference type="RefSeq" id="WP_036158932.1">
    <property type="nucleotide sequence ID" value="NZ_AVCX01000001.1"/>
</dbReference>
<feature type="transmembrane region" description="Helical" evidence="9">
    <location>
        <begin position="64"/>
        <end position="85"/>
    </location>
</feature>
<dbReference type="OrthoDB" id="9781930at2"/>
<evidence type="ECO:0000256" key="4">
    <source>
        <dbReference type="ARBA" id="ARBA00022833"/>
    </source>
</evidence>
<feature type="transmembrane region" description="Helical" evidence="9">
    <location>
        <begin position="7"/>
        <end position="26"/>
    </location>
</feature>
<evidence type="ECO:0000256" key="3">
    <source>
        <dbReference type="ARBA" id="ARBA00022801"/>
    </source>
</evidence>
<keyword evidence="9" id="KW-1133">Transmembrane helix</keyword>
<dbReference type="GO" id="GO:0046872">
    <property type="term" value="F:metal ion binding"/>
    <property type="evidence" value="ECO:0007669"/>
    <property type="project" value="UniProtKB-KW"/>
</dbReference>
<reference evidence="12 13" key="1">
    <citation type="submission" date="2014-02" db="EMBL/GenBank/DDBJ databases">
        <title>Draft genome sequence of Lysinibacillus odysseyi NBRC 100172.</title>
        <authorList>
            <person name="Zhang F."/>
            <person name="Wang G."/>
            <person name="Zhang L."/>
        </authorList>
    </citation>
    <scope>NUCLEOTIDE SEQUENCE [LARGE SCALE GENOMIC DNA]</scope>
    <source>
        <strain evidence="12 13">NBRC 100172</strain>
    </source>
</reference>
<keyword evidence="2 7" id="KW-0479">Metal-binding</keyword>
<feature type="binding site" evidence="7">
    <location>
        <position position="278"/>
    </location>
    <ligand>
        <name>Zn(2+)</name>
        <dbReference type="ChEBI" id="CHEBI:29105"/>
        <note>catalytic</note>
    </ligand>
</feature>
<evidence type="ECO:0000256" key="1">
    <source>
        <dbReference type="ARBA" id="ARBA00022670"/>
    </source>
</evidence>
<accession>A0A0A3IB12</accession>
<evidence type="ECO:0000259" key="10">
    <source>
        <dbReference type="Pfam" id="PF01435"/>
    </source>
</evidence>
<dbReference type="Pfam" id="PF16491">
    <property type="entry name" value="Peptidase_M48_N"/>
    <property type="match status" value="1"/>
</dbReference>
<feature type="transmembrane region" description="Helical" evidence="9">
    <location>
        <begin position="288"/>
        <end position="307"/>
    </location>
</feature>
<keyword evidence="9" id="KW-0812">Transmembrane</keyword>
<comment type="cofactor">
    <cofactor evidence="7 8">
        <name>Zn(2+)</name>
        <dbReference type="ChEBI" id="CHEBI:29105"/>
    </cofactor>
    <text evidence="7 8">Binds 1 zinc ion per subunit.</text>
</comment>
<protein>
    <submittedName>
        <fullName evidence="12">Peptidase M48</fullName>
    </submittedName>
</protein>
<dbReference type="GO" id="GO:0071586">
    <property type="term" value="P:CAAX-box protein processing"/>
    <property type="evidence" value="ECO:0007669"/>
    <property type="project" value="InterPro"/>
</dbReference>
<feature type="binding site" evidence="7">
    <location>
        <position position="282"/>
    </location>
    <ligand>
        <name>Zn(2+)</name>
        <dbReference type="ChEBI" id="CHEBI:29105"/>
        <note>catalytic</note>
    </ligand>
</feature>
<dbReference type="Pfam" id="PF01435">
    <property type="entry name" value="Peptidase_M48"/>
    <property type="match status" value="1"/>
</dbReference>
<evidence type="ECO:0000313" key="13">
    <source>
        <dbReference type="Proteomes" id="UP000030437"/>
    </source>
</evidence>
<evidence type="ECO:0000259" key="11">
    <source>
        <dbReference type="Pfam" id="PF16491"/>
    </source>
</evidence>
<dbReference type="GO" id="GO:0004222">
    <property type="term" value="F:metalloendopeptidase activity"/>
    <property type="evidence" value="ECO:0007669"/>
    <property type="project" value="InterPro"/>
</dbReference>
<feature type="transmembrane region" description="Helical" evidence="9">
    <location>
        <begin position="176"/>
        <end position="194"/>
    </location>
</feature>
<keyword evidence="13" id="KW-1185">Reference proteome</keyword>
<evidence type="ECO:0000256" key="2">
    <source>
        <dbReference type="ARBA" id="ARBA00022723"/>
    </source>
</evidence>
<dbReference type="eggNOG" id="COG0501">
    <property type="taxonomic scope" value="Bacteria"/>
</dbReference>
<sequence length="420" mass="48765">MKAKWVVRALLLFVVYAAAMFVYIFISDNSGVPETLRGTVADPSTFMSQRELYLSEGYSKTRNFLYFIMTPFEWLIYLVILLTGLSRLFERAGQKSSKWAAGQTTVYLLFLTFTASLVMLPLRYVSYWVSKQYGLSTQPVSEWLKHHAIDLCFDFGWSFIMVSIIYFFIRRSVKRWWMYVWMATIPLMLFYSFVKPEIIDPLYNDFTPIENKQLEEKILALADQAGIPAEHVYEVKMAGQTNTMNAYVTGIGSNTRIVLWDTTLQQLSEGEILFVMAHEMGHYVKKDVYRGMILYFAITFVSFWIVAKLMNRIIRKYGKALHIERLEAIHSLPLYLLLSSVVLFASDPLSNMVSRHEENLADQYALELIGNEKDAISTFQALAKTSLSETNPPLLVKWFRYSHPPLIDRIYNVKKQEKKE</sequence>
<keyword evidence="5 8" id="KW-0482">Metalloprotease</keyword>
<keyword evidence="4 7" id="KW-0862">Zinc</keyword>
<keyword evidence="1 8" id="KW-0645">Protease</keyword>
<evidence type="ECO:0000256" key="7">
    <source>
        <dbReference type="PIRSR" id="PIRSR627057-2"/>
    </source>
</evidence>
<evidence type="ECO:0000256" key="6">
    <source>
        <dbReference type="PIRSR" id="PIRSR627057-1"/>
    </source>
</evidence>
<gene>
    <name evidence="12" type="ORF">CD32_21550</name>
</gene>
<feature type="active site" description="Proton donor" evidence="6">
    <location>
        <position position="362"/>
    </location>
</feature>
<feature type="domain" description="Peptidase M48" evidence="10">
    <location>
        <begin position="209"/>
        <end position="415"/>
    </location>
</feature>
<dbReference type="EMBL" id="JPVP01000060">
    <property type="protein sequence ID" value="KGR81899.1"/>
    <property type="molecule type" value="Genomic_DNA"/>
</dbReference>
<dbReference type="PANTHER" id="PTHR10120">
    <property type="entry name" value="CAAX PRENYL PROTEASE 1"/>
    <property type="match status" value="1"/>
</dbReference>
<proteinExistence type="inferred from homology"/>
<feature type="active site" evidence="6">
    <location>
        <position position="279"/>
    </location>
</feature>
<keyword evidence="9" id="KW-0472">Membrane</keyword>
<keyword evidence="3 8" id="KW-0378">Hydrolase</keyword>
<dbReference type="Proteomes" id="UP000030437">
    <property type="component" value="Unassembled WGS sequence"/>
</dbReference>
<dbReference type="Gene3D" id="3.30.2010.10">
    <property type="entry name" value="Metalloproteases ('zincins'), catalytic domain"/>
    <property type="match status" value="1"/>
</dbReference>
<dbReference type="AlphaFoldDB" id="A0A0A3IB12"/>
<dbReference type="InterPro" id="IPR027057">
    <property type="entry name" value="CAXX_Prtase_1"/>
</dbReference>
<evidence type="ECO:0000256" key="5">
    <source>
        <dbReference type="ARBA" id="ARBA00023049"/>
    </source>
</evidence>
<dbReference type="MEROPS" id="M48.009"/>
<dbReference type="FunFam" id="3.30.2010.10:FF:000010">
    <property type="entry name" value="M48 family peptidase"/>
    <property type="match status" value="1"/>
</dbReference>
<comment type="similarity">
    <text evidence="8">Belongs to the peptidase M48 family.</text>
</comment>
<dbReference type="InterPro" id="IPR001915">
    <property type="entry name" value="Peptidase_M48"/>
</dbReference>
<evidence type="ECO:0000256" key="9">
    <source>
        <dbReference type="SAM" id="Phobius"/>
    </source>
</evidence>